<reference evidence="1" key="2">
    <citation type="submission" date="2018-05" db="EMBL/GenBank/DDBJ databases">
        <title>OmerRS3 (Oryza meridionalis Reference Sequence Version 3).</title>
        <authorList>
            <person name="Zhang J."/>
            <person name="Kudrna D."/>
            <person name="Lee S."/>
            <person name="Talag J."/>
            <person name="Welchert J."/>
            <person name="Wing R.A."/>
        </authorList>
    </citation>
    <scope>NUCLEOTIDE SEQUENCE [LARGE SCALE GENOMIC DNA]</scope>
    <source>
        <strain evidence="1">cv. OR44</strain>
    </source>
</reference>
<dbReference type="InterPro" id="IPR032675">
    <property type="entry name" value="LRR_dom_sf"/>
</dbReference>
<protein>
    <recommendedName>
        <fullName evidence="3">NB-ARC domain-containing protein</fullName>
    </recommendedName>
</protein>
<sequence>MGLTEEQERALQLLTSLEYLIFWHLPNLLSLPANLASLTSLKWLHIGDCPRITRLPEMGLPLSLTQLISIHGFCRQWFLVEII</sequence>
<evidence type="ECO:0000313" key="2">
    <source>
        <dbReference type="Proteomes" id="UP000008021"/>
    </source>
</evidence>
<dbReference type="SUPFAM" id="SSF52058">
    <property type="entry name" value="L domain-like"/>
    <property type="match status" value="1"/>
</dbReference>
<dbReference type="Proteomes" id="UP000008021">
    <property type="component" value="Chromosome 4"/>
</dbReference>
<organism evidence="1">
    <name type="scientific">Oryza meridionalis</name>
    <dbReference type="NCBI Taxonomy" id="40149"/>
    <lineage>
        <taxon>Eukaryota</taxon>
        <taxon>Viridiplantae</taxon>
        <taxon>Streptophyta</taxon>
        <taxon>Embryophyta</taxon>
        <taxon>Tracheophyta</taxon>
        <taxon>Spermatophyta</taxon>
        <taxon>Magnoliopsida</taxon>
        <taxon>Liliopsida</taxon>
        <taxon>Poales</taxon>
        <taxon>Poaceae</taxon>
        <taxon>BOP clade</taxon>
        <taxon>Oryzoideae</taxon>
        <taxon>Oryzeae</taxon>
        <taxon>Oryzinae</taxon>
        <taxon>Oryza</taxon>
    </lineage>
</organism>
<reference evidence="1" key="1">
    <citation type="submission" date="2015-04" db="UniProtKB">
        <authorList>
            <consortium name="EnsemblPlants"/>
        </authorList>
    </citation>
    <scope>IDENTIFICATION</scope>
</reference>
<dbReference type="HOGENOM" id="CLU_2546440_0_0_1"/>
<keyword evidence="2" id="KW-1185">Reference proteome</keyword>
<accession>A0A0E0DIJ9</accession>
<proteinExistence type="predicted"/>
<name>A0A0E0DIJ9_9ORYZ</name>
<dbReference type="EnsemblPlants" id="OMERI04G21330.8">
    <property type="protein sequence ID" value="OMERI04G21330.8"/>
    <property type="gene ID" value="OMERI04G21330"/>
</dbReference>
<evidence type="ECO:0000313" key="1">
    <source>
        <dbReference type="EnsemblPlants" id="OMERI04G21330.8"/>
    </source>
</evidence>
<evidence type="ECO:0008006" key="3">
    <source>
        <dbReference type="Google" id="ProtNLM"/>
    </source>
</evidence>
<dbReference type="Gramene" id="OMERI04G21330.8">
    <property type="protein sequence ID" value="OMERI04G21330.8"/>
    <property type="gene ID" value="OMERI04G21330"/>
</dbReference>
<dbReference type="Gene3D" id="3.80.10.10">
    <property type="entry name" value="Ribonuclease Inhibitor"/>
    <property type="match status" value="1"/>
</dbReference>
<dbReference type="AlphaFoldDB" id="A0A0E0DIJ9"/>